<reference evidence="1 2" key="1">
    <citation type="journal article" date="2019" name="BMC Genomics">
        <title>New insights from Opisthorchis felineus genome: update on genomics of the epidemiologically important liver flukes.</title>
        <authorList>
            <person name="Ershov N.I."/>
            <person name="Mordvinov V.A."/>
            <person name="Prokhortchouk E.B."/>
            <person name="Pakharukova M.Y."/>
            <person name="Gunbin K.V."/>
            <person name="Ustyantsev K."/>
            <person name="Genaev M.A."/>
            <person name="Blinov A.G."/>
            <person name="Mazur A."/>
            <person name="Boulygina E."/>
            <person name="Tsygankova S."/>
            <person name="Khrameeva E."/>
            <person name="Chekanov N."/>
            <person name="Fan G."/>
            <person name="Xiao A."/>
            <person name="Zhang H."/>
            <person name="Xu X."/>
            <person name="Yang H."/>
            <person name="Solovyev V."/>
            <person name="Lee S.M."/>
            <person name="Liu X."/>
            <person name="Afonnikov D.A."/>
            <person name="Skryabin K.G."/>
        </authorList>
    </citation>
    <scope>NUCLEOTIDE SEQUENCE [LARGE SCALE GENOMIC DNA]</scope>
    <source>
        <strain evidence="1">AK-0245</strain>
        <tissue evidence="1">Whole organism</tissue>
    </source>
</reference>
<dbReference type="AlphaFoldDB" id="A0A4S2M8D5"/>
<evidence type="ECO:0000313" key="1">
    <source>
        <dbReference type="EMBL" id="TGZ72710.1"/>
    </source>
</evidence>
<dbReference type="Proteomes" id="UP000308267">
    <property type="component" value="Unassembled WGS sequence"/>
</dbReference>
<name>A0A4S2M8D5_OPIFE</name>
<organism evidence="1 2">
    <name type="scientific">Opisthorchis felineus</name>
    <dbReference type="NCBI Taxonomy" id="147828"/>
    <lineage>
        <taxon>Eukaryota</taxon>
        <taxon>Metazoa</taxon>
        <taxon>Spiralia</taxon>
        <taxon>Lophotrochozoa</taxon>
        <taxon>Platyhelminthes</taxon>
        <taxon>Trematoda</taxon>
        <taxon>Digenea</taxon>
        <taxon>Opisthorchiida</taxon>
        <taxon>Opisthorchiata</taxon>
        <taxon>Opisthorchiidae</taxon>
        <taxon>Opisthorchis</taxon>
    </lineage>
</organism>
<protein>
    <submittedName>
        <fullName evidence="1">Uncharacterized protein</fullName>
    </submittedName>
</protein>
<sequence>MGAGSQDKNRYIWCCGNIHRKIGWPMSIEVCFNQLRFPQHPVISRWRQYCSCYPRCRTAVTIVVGLGICHAIVQVVRGAGAVVADTVVLAVEVEVEAEVAVVATRATTVGSQGIWPGTV</sequence>
<evidence type="ECO:0000313" key="2">
    <source>
        <dbReference type="Proteomes" id="UP000308267"/>
    </source>
</evidence>
<keyword evidence="2" id="KW-1185">Reference proteome</keyword>
<proteinExistence type="predicted"/>
<gene>
    <name evidence="1" type="ORF">CRM22_001926</name>
</gene>
<accession>A0A4S2M8D5</accession>
<dbReference type="EMBL" id="SJOL01003391">
    <property type="protein sequence ID" value="TGZ72710.1"/>
    <property type="molecule type" value="Genomic_DNA"/>
</dbReference>
<comment type="caution">
    <text evidence="1">The sequence shown here is derived from an EMBL/GenBank/DDBJ whole genome shotgun (WGS) entry which is preliminary data.</text>
</comment>